<accession>A0A0A9HB46</accession>
<dbReference type="AlphaFoldDB" id="A0A0A9HB46"/>
<proteinExistence type="predicted"/>
<name>A0A0A9HB46_ARUDO</name>
<sequence length="39" mass="4587">MSPTFFIEVKGAYLISCDFDGCRYNLPLSTTFTWKLRQH</sequence>
<reference evidence="1" key="1">
    <citation type="submission" date="2014-09" db="EMBL/GenBank/DDBJ databases">
        <authorList>
            <person name="Magalhaes I.L.F."/>
            <person name="Oliveira U."/>
            <person name="Santos F.R."/>
            <person name="Vidigal T.H.D.A."/>
            <person name="Brescovit A.D."/>
            <person name="Santos A.J."/>
        </authorList>
    </citation>
    <scope>NUCLEOTIDE SEQUENCE</scope>
    <source>
        <tissue evidence="1">Shoot tissue taken approximately 20 cm above the soil surface</tissue>
    </source>
</reference>
<reference evidence="1" key="2">
    <citation type="journal article" date="2015" name="Data Brief">
        <title>Shoot transcriptome of the giant reed, Arundo donax.</title>
        <authorList>
            <person name="Barrero R.A."/>
            <person name="Guerrero F.D."/>
            <person name="Moolhuijzen P."/>
            <person name="Goolsby J.A."/>
            <person name="Tidwell J."/>
            <person name="Bellgard S.E."/>
            <person name="Bellgard M.I."/>
        </authorList>
    </citation>
    <scope>NUCLEOTIDE SEQUENCE</scope>
    <source>
        <tissue evidence="1">Shoot tissue taken approximately 20 cm above the soil surface</tissue>
    </source>
</reference>
<protein>
    <submittedName>
        <fullName evidence="1">Uncharacterized protein</fullName>
    </submittedName>
</protein>
<organism evidence="1">
    <name type="scientific">Arundo donax</name>
    <name type="common">Giant reed</name>
    <name type="synonym">Donax arundinaceus</name>
    <dbReference type="NCBI Taxonomy" id="35708"/>
    <lineage>
        <taxon>Eukaryota</taxon>
        <taxon>Viridiplantae</taxon>
        <taxon>Streptophyta</taxon>
        <taxon>Embryophyta</taxon>
        <taxon>Tracheophyta</taxon>
        <taxon>Spermatophyta</taxon>
        <taxon>Magnoliopsida</taxon>
        <taxon>Liliopsida</taxon>
        <taxon>Poales</taxon>
        <taxon>Poaceae</taxon>
        <taxon>PACMAD clade</taxon>
        <taxon>Arundinoideae</taxon>
        <taxon>Arundineae</taxon>
        <taxon>Arundo</taxon>
    </lineage>
</organism>
<dbReference type="EMBL" id="GBRH01163914">
    <property type="protein sequence ID" value="JAE33982.1"/>
    <property type="molecule type" value="Transcribed_RNA"/>
</dbReference>
<evidence type="ECO:0000313" key="1">
    <source>
        <dbReference type="EMBL" id="JAE33982.1"/>
    </source>
</evidence>